<feature type="compositionally biased region" description="Polar residues" evidence="1">
    <location>
        <begin position="119"/>
        <end position="133"/>
    </location>
</feature>
<evidence type="ECO:0000313" key="3">
    <source>
        <dbReference type="Proteomes" id="UP001161257"/>
    </source>
</evidence>
<proteinExistence type="predicted"/>
<name>A0AA37VNB6_PSEPU</name>
<feature type="compositionally biased region" description="Low complexity" evidence="1">
    <location>
        <begin position="27"/>
        <end position="40"/>
    </location>
</feature>
<sequence length="133" mass="14481">MARMRWRSAPLLTRKVTDSGRRQYNSGKTTNGNTPPNTKTLRQPRLGIIQALTKPPAAAPSENPQNARVISSERLRAGAYSLTSVLALGMAAPSPNPVRKRRATRVSRLGEKAEAKVQMPNSSTLHSNTALRP</sequence>
<comment type="caution">
    <text evidence="2">The sequence shown here is derived from an EMBL/GenBank/DDBJ whole genome shotgun (WGS) entry which is preliminary data.</text>
</comment>
<feature type="region of interest" description="Disordered" evidence="1">
    <location>
        <begin position="1"/>
        <end position="41"/>
    </location>
</feature>
<evidence type="ECO:0000256" key="1">
    <source>
        <dbReference type="SAM" id="MobiDB-lite"/>
    </source>
</evidence>
<reference evidence="2" key="1">
    <citation type="submission" date="2023-01" db="EMBL/GenBank/DDBJ databases">
        <title>Whole-genome sequence of Pseudomonas putida NBRC 14671.</title>
        <authorList>
            <person name="Morohoshi T."/>
            <person name="Someya N."/>
        </authorList>
    </citation>
    <scope>NUCLEOTIDE SEQUENCE</scope>
    <source>
        <strain evidence="2">NBRC 14671</strain>
    </source>
</reference>
<dbReference type="AlphaFoldDB" id="A0AA37VNB6"/>
<protein>
    <submittedName>
        <fullName evidence="2">Uncharacterized protein</fullName>
    </submittedName>
</protein>
<dbReference type="Proteomes" id="UP001161257">
    <property type="component" value="Unassembled WGS sequence"/>
</dbReference>
<feature type="region of interest" description="Disordered" evidence="1">
    <location>
        <begin position="91"/>
        <end position="133"/>
    </location>
</feature>
<gene>
    <name evidence="2" type="ORF">PPUN14671_22210</name>
</gene>
<organism evidence="2 3">
    <name type="scientific">Pseudomonas putida</name>
    <name type="common">Arthrobacter siderocapsulatus</name>
    <dbReference type="NCBI Taxonomy" id="303"/>
    <lineage>
        <taxon>Bacteria</taxon>
        <taxon>Pseudomonadati</taxon>
        <taxon>Pseudomonadota</taxon>
        <taxon>Gammaproteobacteria</taxon>
        <taxon>Pseudomonadales</taxon>
        <taxon>Pseudomonadaceae</taxon>
        <taxon>Pseudomonas</taxon>
    </lineage>
</organism>
<accession>A0AA37VNB6</accession>
<evidence type="ECO:0000313" key="2">
    <source>
        <dbReference type="EMBL" id="GLO35388.1"/>
    </source>
</evidence>
<dbReference type="EMBL" id="BSKJ01000004">
    <property type="protein sequence ID" value="GLO35388.1"/>
    <property type="molecule type" value="Genomic_DNA"/>
</dbReference>